<dbReference type="Proteomes" id="UP000030013">
    <property type="component" value="Unassembled WGS sequence"/>
</dbReference>
<gene>
    <name evidence="6" type="ORF">N801_02215</name>
</gene>
<dbReference type="SUPFAM" id="SSF100950">
    <property type="entry name" value="NagB/RpiA/CoA transferase-like"/>
    <property type="match status" value="1"/>
</dbReference>
<evidence type="ECO:0000259" key="5">
    <source>
        <dbReference type="Pfam" id="PF04198"/>
    </source>
</evidence>
<reference evidence="6 7" key="1">
    <citation type="submission" date="2013-08" db="EMBL/GenBank/DDBJ databases">
        <title>The genome sequence of Knoellia aerolata.</title>
        <authorList>
            <person name="Zhu W."/>
            <person name="Wang G."/>
        </authorList>
    </citation>
    <scope>NUCLEOTIDE SEQUENCE [LARGE SCALE GENOMIC DNA]</scope>
    <source>
        <strain evidence="6 7">DSM 18566</strain>
    </source>
</reference>
<dbReference type="Gene3D" id="1.10.10.10">
    <property type="entry name" value="Winged helix-like DNA-binding domain superfamily/Winged helix DNA-binding domain"/>
    <property type="match status" value="1"/>
</dbReference>
<evidence type="ECO:0000256" key="4">
    <source>
        <dbReference type="ARBA" id="ARBA00023163"/>
    </source>
</evidence>
<dbReference type="eggNOG" id="COG2390">
    <property type="taxonomic scope" value="Bacteria"/>
</dbReference>
<dbReference type="InterPro" id="IPR037171">
    <property type="entry name" value="NagB/RpiA_transferase-like"/>
</dbReference>
<dbReference type="InterPro" id="IPR007324">
    <property type="entry name" value="Sugar-bd_dom_put"/>
</dbReference>
<keyword evidence="7" id="KW-1185">Reference proteome</keyword>
<dbReference type="Gene3D" id="3.40.50.1360">
    <property type="match status" value="1"/>
</dbReference>
<evidence type="ECO:0000256" key="2">
    <source>
        <dbReference type="ARBA" id="ARBA00023015"/>
    </source>
</evidence>
<dbReference type="GO" id="GO:0003677">
    <property type="term" value="F:DNA binding"/>
    <property type="evidence" value="ECO:0007669"/>
    <property type="project" value="UniProtKB-KW"/>
</dbReference>
<comment type="caution">
    <text evidence="6">The sequence shown here is derived from an EMBL/GenBank/DDBJ whole genome shotgun (WGS) entry which is preliminary data.</text>
</comment>
<dbReference type="Pfam" id="PF04198">
    <property type="entry name" value="Sugar-bind"/>
    <property type="match status" value="1"/>
</dbReference>
<protein>
    <submittedName>
        <fullName evidence="6">Transcriptional regulator</fullName>
    </submittedName>
</protein>
<dbReference type="InterPro" id="IPR036388">
    <property type="entry name" value="WH-like_DNA-bd_sf"/>
</dbReference>
<evidence type="ECO:0000256" key="3">
    <source>
        <dbReference type="ARBA" id="ARBA00023125"/>
    </source>
</evidence>
<evidence type="ECO:0000313" key="6">
    <source>
        <dbReference type="EMBL" id="KGN41239.1"/>
    </source>
</evidence>
<dbReference type="STRING" id="1385519.N801_02215"/>
<organism evidence="6 7">
    <name type="scientific">Knoellia aerolata DSM 18566</name>
    <dbReference type="NCBI Taxonomy" id="1385519"/>
    <lineage>
        <taxon>Bacteria</taxon>
        <taxon>Bacillati</taxon>
        <taxon>Actinomycetota</taxon>
        <taxon>Actinomycetes</taxon>
        <taxon>Micrococcales</taxon>
        <taxon>Intrasporangiaceae</taxon>
        <taxon>Knoellia</taxon>
    </lineage>
</organism>
<dbReference type="EMBL" id="AVPL01000021">
    <property type="protein sequence ID" value="KGN41239.1"/>
    <property type="molecule type" value="Genomic_DNA"/>
</dbReference>
<dbReference type="RefSeq" id="WP_035936902.1">
    <property type="nucleotide sequence ID" value="NZ_AVPL01000021.1"/>
</dbReference>
<dbReference type="AlphaFoldDB" id="A0A0A0JX03"/>
<dbReference type="PANTHER" id="PTHR34294">
    <property type="entry name" value="TRANSCRIPTIONAL REGULATOR-RELATED"/>
    <property type="match status" value="1"/>
</dbReference>
<comment type="similarity">
    <text evidence="1">Belongs to the SorC transcriptional regulatory family.</text>
</comment>
<accession>A0A0A0JX03</accession>
<keyword evidence="4" id="KW-0804">Transcription</keyword>
<dbReference type="PANTHER" id="PTHR34294:SF1">
    <property type="entry name" value="TRANSCRIPTIONAL REGULATOR LSRR"/>
    <property type="match status" value="1"/>
</dbReference>
<proteinExistence type="inferred from homology"/>
<dbReference type="GO" id="GO:0030246">
    <property type="term" value="F:carbohydrate binding"/>
    <property type="evidence" value="ECO:0007669"/>
    <property type="project" value="InterPro"/>
</dbReference>
<keyword evidence="2" id="KW-0805">Transcription regulation</keyword>
<name>A0A0A0JX03_9MICO</name>
<evidence type="ECO:0000256" key="1">
    <source>
        <dbReference type="ARBA" id="ARBA00010466"/>
    </source>
</evidence>
<sequence length="324" mass="34178">MAAPPHAPFSGPVEAVVAARVARMHYLEDRSKVQIAEELGVTRFKVARLLDLARSSGLVRITVAGVGSLELELGRRLRDRFGLTHAVVAHVPQGDDERTRDELGAAAAHLLTRISTADDVLGIGWARVVLALATHLRGLDAARVVQLTGALARADVEPSSVDVVRSIARGVGAPASVFYAPMVVGDEQTAQGLYREAAVAEAVARFATVTKAVVGVGGWDPPSSTLHDALTAPEQQAVRECGVRADLSGVLLDERGLPVETPVSRRIIGISAAQLRRVPEVIGVAYALDKVPAALAGIRGGYLTSLVTHTEFAQRLLDDADWAG</sequence>
<feature type="domain" description="Sugar-binding" evidence="5">
    <location>
        <begin position="71"/>
        <end position="317"/>
    </location>
</feature>
<dbReference type="OrthoDB" id="186585at2"/>
<keyword evidence="3" id="KW-0238">DNA-binding</keyword>
<evidence type="ECO:0000313" key="7">
    <source>
        <dbReference type="Proteomes" id="UP000030013"/>
    </source>
</evidence>
<dbReference type="InterPro" id="IPR051054">
    <property type="entry name" value="SorC_transcr_regulators"/>
</dbReference>